<evidence type="ECO:0000313" key="1">
    <source>
        <dbReference type="EMBL" id="MBW0462293.1"/>
    </source>
</evidence>
<organism evidence="1 2">
    <name type="scientific">Austropuccinia psidii MF-1</name>
    <dbReference type="NCBI Taxonomy" id="1389203"/>
    <lineage>
        <taxon>Eukaryota</taxon>
        <taxon>Fungi</taxon>
        <taxon>Dikarya</taxon>
        <taxon>Basidiomycota</taxon>
        <taxon>Pucciniomycotina</taxon>
        <taxon>Pucciniomycetes</taxon>
        <taxon>Pucciniales</taxon>
        <taxon>Sphaerophragmiaceae</taxon>
        <taxon>Austropuccinia</taxon>
    </lineage>
</organism>
<comment type="caution">
    <text evidence="1">The sequence shown here is derived from an EMBL/GenBank/DDBJ whole genome shotgun (WGS) entry which is preliminary data.</text>
</comment>
<evidence type="ECO:0000313" key="2">
    <source>
        <dbReference type="Proteomes" id="UP000765509"/>
    </source>
</evidence>
<dbReference type="AlphaFoldDB" id="A0A9Q3GC82"/>
<gene>
    <name evidence="1" type="ORF">O181_002008</name>
</gene>
<proteinExistence type="predicted"/>
<accession>A0A9Q3GC82</accession>
<protein>
    <submittedName>
        <fullName evidence="1">Uncharacterized protein</fullName>
    </submittedName>
</protein>
<dbReference type="EMBL" id="AVOT02000321">
    <property type="protein sequence ID" value="MBW0462293.1"/>
    <property type="molecule type" value="Genomic_DNA"/>
</dbReference>
<dbReference type="Proteomes" id="UP000765509">
    <property type="component" value="Unassembled WGS sequence"/>
</dbReference>
<sequence length="85" mass="9863">MKTTNRYMLRLQIASKWYRDKMNIILKEGKIHTHSDGLSIWPMENIKSNPAYDPEVAAKISIHLMEIDGRKNFKFSELAPESSTP</sequence>
<dbReference type="OrthoDB" id="7555456at2759"/>
<reference evidence="1" key="1">
    <citation type="submission" date="2021-03" db="EMBL/GenBank/DDBJ databases">
        <title>Draft genome sequence of rust myrtle Austropuccinia psidii MF-1, a brazilian biotype.</title>
        <authorList>
            <person name="Quecine M.C."/>
            <person name="Pachon D.M.R."/>
            <person name="Bonatelli M.L."/>
            <person name="Correr F.H."/>
            <person name="Franceschini L.M."/>
            <person name="Leite T.F."/>
            <person name="Margarido G.R.A."/>
            <person name="Almeida C.A."/>
            <person name="Ferrarezi J.A."/>
            <person name="Labate C.A."/>
        </authorList>
    </citation>
    <scope>NUCLEOTIDE SEQUENCE</scope>
    <source>
        <strain evidence="1">MF-1</strain>
    </source>
</reference>
<keyword evidence="2" id="KW-1185">Reference proteome</keyword>
<name>A0A9Q3GC82_9BASI</name>